<comment type="caution">
    <text evidence="1">The sequence shown here is derived from an EMBL/GenBank/DDBJ whole genome shotgun (WGS) entry which is preliminary data.</text>
</comment>
<gene>
    <name evidence="1" type="ORF">GCM10022419_111990</name>
</gene>
<evidence type="ECO:0000313" key="2">
    <source>
        <dbReference type="Proteomes" id="UP001500630"/>
    </source>
</evidence>
<proteinExistence type="predicted"/>
<dbReference type="RefSeq" id="WP_345575256.1">
    <property type="nucleotide sequence ID" value="NZ_BAABDQ010000044.1"/>
</dbReference>
<dbReference type="Pfam" id="PF14435">
    <property type="entry name" value="SUKH-4"/>
    <property type="match status" value="1"/>
</dbReference>
<evidence type="ECO:0000313" key="1">
    <source>
        <dbReference type="EMBL" id="GAA3608646.1"/>
    </source>
</evidence>
<sequence>MDLATTTTQVTEILNASLDDLTGSGRLSTLPPVPWGTWELPGGDTTALWTYGLPPDRDDGLLGVGAAFQDNTRPDEAIGDFSLYLLGGFGVGRLAAVAGAGSVFYLPRYTEVHPQLQQLYPEGINPSPANSSVAAFIDCAWRWHWLLPVLVRAEIQIDDEEVAWFRAHRDQAARGELEPTESDRNHEGYRDLCRGILASFQVRDGAITSADSLWAETILGPQ</sequence>
<protein>
    <recommendedName>
        <fullName evidence="3">SUKH-4 immunity protein of toxin-antitoxin system</fullName>
    </recommendedName>
</protein>
<organism evidence="1 2">
    <name type="scientific">Nonomuraea rosea</name>
    <dbReference type="NCBI Taxonomy" id="638574"/>
    <lineage>
        <taxon>Bacteria</taxon>
        <taxon>Bacillati</taxon>
        <taxon>Actinomycetota</taxon>
        <taxon>Actinomycetes</taxon>
        <taxon>Streptosporangiales</taxon>
        <taxon>Streptosporangiaceae</taxon>
        <taxon>Nonomuraea</taxon>
    </lineage>
</organism>
<reference evidence="2" key="1">
    <citation type="journal article" date="2019" name="Int. J. Syst. Evol. Microbiol.">
        <title>The Global Catalogue of Microorganisms (GCM) 10K type strain sequencing project: providing services to taxonomists for standard genome sequencing and annotation.</title>
        <authorList>
            <consortium name="The Broad Institute Genomics Platform"/>
            <consortium name="The Broad Institute Genome Sequencing Center for Infectious Disease"/>
            <person name="Wu L."/>
            <person name="Ma J."/>
        </authorList>
    </citation>
    <scope>NUCLEOTIDE SEQUENCE [LARGE SCALE GENOMIC DNA]</scope>
    <source>
        <strain evidence="2">JCM 17326</strain>
    </source>
</reference>
<name>A0ABP6ZI89_9ACTN</name>
<keyword evidence="2" id="KW-1185">Reference proteome</keyword>
<evidence type="ECO:0008006" key="3">
    <source>
        <dbReference type="Google" id="ProtNLM"/>
    </source>
</evidence>
<dbReference type="InterPro" id="IPR025851">
    <property type="entry name" value="SUKH-4"/>
</dbReference>
<dbReference type="EMBL" id="BAABDQ010000044">
    <property type="protein sequence ID" value="GAA3608646.1"/>
    <property type="molecule type" value="Genomic_DNA"/>
</dbReference>
<accession>A0ABP6ZI89</accession>
<dbReference type="Proteomes" id="UP001500630">
    <property type="component" value="Unassembled WGS sequence"/>
</dbReference>